<dbReference type="EC" id="3.1.1.-" evidence="7"/>
<evidence type="ECO:0000256" key="4">
    <source>
        <dbReference type="ARBA" id="ARBA00022963"/>
    </source>
</evidence>
<dbReference type="Pfam" id="PF04916">
    <property type="entry name" value="Phospholip_B"/>
    <property type="match status" value="1"/>
</dbReference>
<evidence type="ECO:0000256" key="2">
    <source>
        <dbReference type="ARBA" id="ARBA00022729"/>
    </source>
</evidence>
<evidence type="ECO:0000256" key="1">
    <source>
        <dbReference type="ARBA" id="ARBA00007835"/>
    </source>
</evidence>
<dbReference type="Gene3D" id="3.60.60.30">
    <property type="match status" value="1"/>
</dbReference>
<proteinExistence type="inferred from homology"/>
<comment type="similarity">
    <text evidence="1 7">Belongs to the phospholipase B-like family.</text>
</comment>
<name>X6MJU5_RETFI</name>
<dbReference type="GO" id="GO:0009395">
    <property type="term" value="P:phospholipid catabolic process"/>
    <property type="evidence" value="ECO:0007669"/>
    <property type="project" value="TreeGrafter"/>
</dbReference>
<keyword evidence="5 7" id="KW-0443">Lipid metabolism</keyword>
<dbReference type="GO" id="GO:0004620">
    <property type="term" value="F:phospholipase activity"/>
    <property type="evidence" value="ECO:0007669"/>
    <property type="project" value="InterPro"/>
</dbReference>
<gene>
    <name evidence="8" type="ORF">RFI_23087</name>
</gene>
<dbReference type="OMA" id="EGYLTWS"/>
<evidence type="ECO:0000256" key="6">
    <source>
        <dbReference type="ARBA" id="ARBA00023180"/>
    </source>
</evidence>
<reference evidence="8 9" key="1">
    <citation type="journal article" date="2013" name="Curr. Biol.">
        <title>The Genome of the Foraminiferan Reticulomyxa filosa.</title>
        <authorList>
            <person name="Glockner G."/>
            <person name="Hulsmann N."/>
            <person name="Schleicher M."/>
            <person name="Noegel A.A."/>
            <person name="Eichinger L."/>
            <person name="Gallinger C."/>
            <person name="Pawlowski J."/>
            <person name="Sierra R."/>
            <person name="Euteneuer U."/>
            <person name="Pillet L."/>
            <person name="Moustafa A."/>
            <person name="Platzer M."/>
            <person name="Groth M."/>
            <person name="Szafranski K."/>
            <person name="Schliwa M."/>
        </authorList>
    </citation>
    <scope>NUCLEOTIDE SEQUENCE [LARGE SCALE GENOMIC DNA]</scope>
</reference>
<dbReference type="Proteomes" id="UP000023152">
    <property type="component" value="Unassembled WGS sequence"/>
</dbReference>
<keyword evidence="3 7" id="KW-0378">Hydrolase</keyword>
<evidence type="ECO:0000313" key="9">
    <source>
        <dbReference type="Proteomes" id="UP000023152"/>
    </source>
</evidence>
<keyword evidence="4 7" id="KW-0442">Lipid degradation</keyword>
<protein>
    <recommendedName>
        <fullName evidence="7">Phospholipase B-like</fullName>
        <ecNumber evidence="7">3.1.1.-</ecNumber>
    </recommendedName>
</protein>
<dbReference type="EMBL" id="ASPP01020121">
    <property type="protein sequence ID" value="ETO14283.1"/>
    <property type="molecule type" value="Genomic_DNA"/>
</dbReference>
<comment type="caution">
    <text evidence="8">The sequence shown here is derived from an EMBL/GenBank/DDBJ whole genome shotgun (WGS) entry which is preliminary data.</text>
</comment>
<evidence type="ECO:0000256" key="5">
    <source>
        <dbReference type="ARBA" id="ARBA00023098"/>
    </source>
</evidence>
<keyword evidence="6" id="KW-0325">Glycoprotein</keyword>
<evidence type="ECO:0000256" key="7">
    <source>
        <dbReference type="RuleBase" id="RU364138"/>
    </source>
</evidence>
<dbReference type="AlphaFoldDB" id="X6MJU5"/>
<organism evidence="8 9">
    <name type="scientific">Reticulomyxa filosa</name>
    <dbReference type="NCBI Taxonomy" id="46433"/>
    <lineage>
        <taxon>Eukaryota</taxon>
        <taxon>Sar</taxon>
        <taxon>Rhizaria</taxon>
        <taxon>Retaria</taxon>
        <taxon>Foraminifera</taxon>
        <taxon>Monothalamids</taxon>
        <taxon>Reticulomyxidae</taxon>
        <taxon>Reticulomyxa</taxon>
    </lineage>
</organism>
<evidence type="ECO:0000313" key="8">
    <source>
        <dbReference type="EMBL" id="ETO14283.1"/>
    </source>
</evidence>
<dbReference type="PANTHER" id="PTHR12370">
    <property type="entry name" value="PHOSPHOLIPASE B-RELATED"/>
    <property type="match status" value="1"/>
</dbReference>
<keyword evidence="9" id="KW-1185">Reference proteome</keyword>
<accession>X6MJU5</accession>
<dbReference type="InterPro" id="IPR007000">
    <property type="entry name" value="PLipase_B-like"/>
</dbReference>
<keyword evidence="2" id="KW-0732">Signal</keyword>
<dbReference type="OrthoDB" id="419508at2759"/>
<dbReference type="PANTHER" id="PTHR12370:SF3">
    <property type="entry name" value="PHOSPHOLIPASE B-LIKE 2-RELATED"/>
    <property type="match status" value="1"/>
</dbReference>
<comment type="function">
    <text evidence="7">Putative phospholipase.</text>
</comment>
<dbReference type="GO" id="GO:0005576">
    <property type="term" value="C:extracellular region"/>
    <property type="evidence" value="ECO:0007669"/>
    <property type="project" value="TreeGrafter"/>
</dbReference>
<sequence length="392" mass="45054">MDGYNRAAPVYNLPTMGDFEFQFLNGNQDFLTYSLALSMEEWLSFKSVEEFKKAFEIRSKSRCSAIVKVTPLLDDVFIAHSTWSEYFWMNRVFKHYLLKLKMPIPTTHMAFSSYPASLSSIDDWYVMDSGLAVVETTNDIFNKSLFSRLTPETLLSWQRVRIANALATTAQEWTQIFAEYNSGTYNNQWIALQFSAFKPNQPLPDGLVWIAEQIPGNVSFMDVTSEVERGYWGSYVNQCFLFFNVPAIEYIYKISGNEAIAKAFGPSLSYDLAPRARIFRRDANNCNNVTTLGKFMRYNNYLNDPIENNDPSWAIMSRYDLSKDPSAFGGVDTKMSNLEMMQNVYGLAQAGPTHDDLPPFVWTAEFDKFNDHIACPIKYDFDWIEMKSALQD</sequence>
<evidence type="ECO:0000256" key="3">
    <source>
        <dbReference type="ARBA" id="ARBA00022801"/>
    </source>
</evidence>